<dbReference type="Pfam" id="PF14602">
    <property type="entry name" value="Hexapep_2"/>
    <property type="match status" value="1"/>
</dbReference>
<proteinExistence type="inferred from homology"/>
<dbReference type="Proteomes" id="UP001597476">
    <property type="component" value="Unassembled WGS sequence"/>
</dbReference>
<comment type="similarity">
    <text evidence="1">Belongs to the transferase hexapeptide repeat family.</text>
</comment>
<accession>A0ABW5TBW1</accession>
<dbReference type="EMBL" id="JBHULY010000025">
    <property type="protein sequence ID" value="MFD2726748.1"/>
    <property type="molecule type" value="Genomic_DNA"/>
</dbReference>
<dbReference type="EC" id="2.3.1.-" evidence="2"/>
<dbReference type="PANTHER" id="PTHR43300:SF4">
    <property type="entry name" value="ACYL-[ACYL-CARRIER-PROTEIN]--UDP-N-ACETYLGLUCOSAMINE O-ACYLTRANSFERASE"/>
    <property type="match status" value="1"/>
</dbReference>
<evidence type="ECO:0000313" key="3">
    <source>
        <dbReference type="Proteomes" id="UP001597476"/>
    </source>
</evidence>
<dbReference type="Gene3D" id="2.160.10.10">
    <property type="entry name" value="Hexapeptide repeat proteins"/>
    <property type="match status" value="1"/>
</dbReference>
<evidence type="ECO:0000313" key="2">
    <source>
        <dbReference type="EMBL" id="MFD2726748.1"/>
    </source>
</evidence>
<dbReference type="Pfam" id="PF00132">
    <property type="entry name" value="Hexapep"/>
    <property type="match status" value="1"/>
</dbReference>
<keyword evidence="2" id="KW-0808">Transferase</keyword>
<dbReference type="SUPFAM" id="SSF51161">
    <property type="entry name" value="Trimeric LpxA-like enzymes"/>
    <property type="match status" value="1"/>
</dbReference>
<dbReference type="InterPro" id="IPR050179">
    <property type="entry name" value="Trans_hexapeptide_repeat"/>
</dbReference>
<keyword evidence="2" id="KW-0012">Acyltransferase</keyword>
<comment type="caution">
    <text evidence="2">The sequence shown here is derived from an EMBL/GenBank/DDBJ whole genome shotgun (WGS) entry which is preliminary data.</text>
</comment>
<dbReference type="InterPro" id="IPR011004">
    <property type="entry name" value="Trimer_LpxA-like_sf"/>
</dbReference>
<reference evidence="3" key="1">
    <citation type="journal article" date="2019" name="Int. J. Syst. Evol. Microbiol.">
        <title>The Global Catalogue of Microorganisms (GCM) 10K type strain sequencing project: providing services to taxonomists for standard genome sequencing and annotation.</title>
        <authorList>
            <consortium name="The Broad Institute Genomics Platform"/>
            <consortium name="The Broad Institute Genome Sequencing Center for Infectious Disease"/>
            <person name="Wu L."/>
            <person name="Ma J."/>
        </authorList>
    </citation>
    <scope>NUCLEOTIDE SEQUENCE [LARGE SCALE GENOMIC DNA]</scope>
    <source>
        <strain evidence="3">KCTC 42398</strain>
    </source>
</reference>
<dbReference type="Gene3D" id="2.20.70.110">
    <property type="match status" value="1"/>
</dbReference>
<sequence length="193" mass="20982">MDSQTNYFAHATAVIDDDVQIGSETKIWHFTHIMGHSKIGKRCNIGQNVVISPKVIIGNGVKIQNNVSVYTGVICEDDVFLGPSMVFTNVINPRSFIVRKEEFMETYVEKGATIGANATVVCGNRIGAYAMIGAGAVITKPVKPYALIIGNPGKQIGWVSKHGHRLDFKSADIAICPESGYSYKLHNETVSPI</sequence>
<dbReference type="CDD" id="cd03358">
    <property type="entry name" value="LbH_WxcM_N_like"/>
    <property type="match status" value="1"/>
</dbReference>
<organism evidence="2 3">
    <name type="scientific">Hyunsoonleella rubra</name>
    <dbReference type="NCBI Taxonomy" id="1737062"/>
    <lineage>
        <taxon>Bacteria</taxon>
        <taxon>Pseudomonadati</taxon>
        <taxon>Bacteroidota</taxon>
        <taxon>Flavobacteriia</taxon>
        <taxon>Flavobacteriales</taxon>
        <taxon>Flavobacteriaceae</taxon>
    </lineage>
</organism>
<dbReference type="InterPro" id="IPR001451">
    <property type="entry name" value="Hexapep"/>
</dbReference>
<protein>
    <submittedName>
        <fullName evidence="2">Acyltransferase</fullName>
        <ecNumber evidence="2">2.3.1.-</ecNumber>
    </submittedName>
</protein>
<keyword evidence="3" id="KW-1185">Reference proteome</keyword>
<evidence type="ECO:0000256" key="1">
    <source>
        <dbReference type="ARBA" id="ARBA00007274"/>
    </source>
</evidence>
<dbReference type="GO" id="GO:0016746">
    <property type="term" value="F:acyltransferase activity"/>
    <property type="evidence" value="ECO:0007669"/>
    <property type="project" value="UniProtKB-KW"/>
</dbReference>
<dbReference type="PANTHER" id="PTHR43300">
    <property type="entry name" value="ACETYLTRANSFERASE"/>
    <property type="match status" value="1"/>
</dbReference>
<gene>
    <name evidence="2" type="ORF">ACFSR8_11040</name>
</gene>
<name>A0ABW5TBW1_9FLAO</name>
<dbReference type="RefSeq" id="WP_380291981.1">
    <property type="nucleotide sequence ID" value="NZ_JBHULY010000025.1"/>
</dbReference>